<evidence type="ECO:0000256" key="2">
    <source>
        <dbReference type="ARBA" id="ARBA00022737"/>
    </source>
</evidence>
<keyword evidence="2" id="KW-0677">Repeat</keyword>
<dbReference type="AlphaFoldDB" id="A0A7L1RQT0"/>
<dbReference type="GO" id="GO:0042043">
    <property type="term" value="F:neurexin family protein binding"/>
    <property type="evidence" value="ECO:0007669"/>
    <property type="project" value="TreeGrafter"/>
</dbReference>
<evidence type="ECO:0000259" key="6">
    <source>
        <dbReference type="PROSITE" id="PS50916"/>
    </source>
</evidence>
<dbReference type="PANTHER" id="PTHR45716:SF1">
    <property type="entry name" value="SYNAPTOTAGMIN-LIKE PROTEIN 3"/>
    <property type="match status" value="1"/>
</dbReference>
<protein>
    <submittedName>
        <fullName evidence="7">SYTL3 protein</fullName>
    </submittedName>
</protein>
<dbReference type="CDD" id="cd08392">
    <property type="entry name" value="C2A_SLP-3"/>
    <property type="match status" value="1"/>
</dbReference>
<name>A0A7L1RQT0_9PASS</name>
<comment type="subcellular location">
    <subcellularLocation>
        <location evidence="1">Membrane</location>
        <topology evidence="1">Peripheral membrane protein</topology>
    </subcellularLocation>
</comment>
<dbReference type="InterPro" id="IPR013083">
    <property type="entry name" value="Znf_RING/FYVE/PHD"/>
</dbReference>
<dbReference type="GO" id="GO:0070382">
    <property type="term" value="C:exocytic vesicle"/>
    <property type="evidence" value="ECO:0007669"/>
    <property type="project" value="TreeGrafter"/>
</dbReference>
<dbReference type="SMART" id="SM00239">
    <property type="entry name" value="C2"/>
    <property type="match status" value="2"/>
</dbReference>
<keyword evidence="8" id="KW-1185">Reference proteome</keyword>
<comment type="caution">
    <text evidence="7">The sequence shown here is derived from an EMBL/GenBank/DDBJ whole genome shotgun (WGS) entry which is preliminary data.</text>
</comment>
<reference evidence="8" key="1">
    <citation type="submission" date="2019-09" db="EMBL/GenBank/DDBJ databases">
        <title>Bird 10,000 Genomes (B10K) Project - Family phase.</title>
        <authorList>
            <person name="Zhang G."/>
        </authorList>
    </citation>
    <scope>NUCLEOTIDE SEQUENCE [LARGE SCALE GENOMIC DNA]</scope>
</reference>
<dbReference type="GO" id="GO:0006886">
    <property type="term" value="P:intracellular protein transport"/>
    <property type="evidence" value="ECO:0007669"/>
    <property type="project" value="InterPro"/>
</dbReference>
<dbReference type="Gene3D" id="3.30.40.10">
    <property type="entry name" value="Zinc/RING finger domain, C3HC4 (zinc finger)"/>
    <property type="match status" value="1"/>
</dbReference>
<dbReference type="InterPro" id="IPR035892">
    <property type="entry name" value="C2_domain_sf"/>
</dbReference>
<dbReference type="Pfam" id="PF02318">
    <property type="entry name" value="FYVE_2"/>
    <property type="match status" value="1"/>
</dbReference>
<evidence type="ECO:0000313" key="8">
    <source>
        <dbReference type="Proteomes" id="UP000572057"/>
    </source>
</evidence>
<dbReference type="CDD" id="cd15765">
    <property type="entry name" value="FYVE_Slp3"/>
    <property type="match status" value="1"/>
</dbReference>
<feature type="domain" description="RabBD" evidence="6">
    <location>
        <begin position="4"/>
        <end position="122"/>
    </location>
</feature>
<organism evidence="7 8">
    <name type="scientific">Helopsaltes ochotensis</name>
    <name type="common">Middendorff's grasshopper-warbler</name>
    <dbReference type="NCBI Taxonomy" id="3150915"/>
    <lineage>
        <taxon>Eukaryota</taxon>
        <taxon>Metazoa</taxon>
        <taxon>Chordata</taxon>
        <taxon>Craniata</taxon>
        <taxon>Vertebrata</taxon>
        <taxon>Euteleostomi</taxon>
        <taxon>Archelosauria</taxon>
        <taxon>Archosauria</taxon>
        <taxon>Dinosauria</taxon>
        <taxon>Saurischia</taxon>
        <taxon>Theropoda</taxon>
        <taxon>Coelurosauria</taxon>
        <taxon>Aves</taxon>
        <taxon>Neognathae</taxon>
        <taxon>Neoaves</taxon>
        <taxon>Telluraves</taxon>
        <taxon>Australaves</taxon>
        <taxon>Passeriformes</taxon>
        <taxon>Sylvioidea</taxon>
        <taxon>Locustellidae</taxon>
        <taxon>Helopsaltes</taxon>
    </lineage>
</organism>
<dbReference type="FunFam" id="2.60.40.150:FF:000006">
    <property type="entry name" value="Synaptotagmin-like 5, isoform CRA_a"/>
    <property type="match status" value="1"/>
</dbReference>
<sequence>MACEFNLNFLKELEREAVLEVLYRDQMVRKTEEERIRKMKLQLQQLRWKGAKNARHEYQERSCARCQKSLGLLMNRGAVCNGCSHRVCSECRVCLNPCLWKCTICYAHGDVKVKAGEWFFEERAKKYPGEGRHETVGAKLLESYQNLSKISVVPPTPPPFTESAAGTNCFLTLCISHLQELGESKRFNKSVENLFLSLTTHIKKISKSQNDMADRCVLTTDYGKNVERRKQRRSQSDTAINITSRMKSTPSLQQLITGAQNDSETQSKSSWKEEEDITSPTSDAVFCDGRKYGSLYSLSSTCTESGNFGKANITGEIEFALKYNFGTCILEVCIKGCKNLAYGEEKKKKCNPYVKVYLLPDKSPRSKRKTAVKKSTVDPEFDETLKYKIEYSQLSSRQLQISVWHAGALKYRVFLGEVVVPLAAWNFEEDSMQFDWYPLKPKLEKPEDDLTHYSGELLVSARLSVPAQYQRLQFEGNKGQGVLNCQLQVMIFGAKNLPMLRSAGMLNSFVKGCLILPDQEEVKQKSPVLKKEACPQWKHLFIFDGVTPAQLQQSCLHLTVWHKSTFSSNDQFLGGAKLGAKEFFGSMDLASQGMLQWQEVLCNPNTWMDFPLVLH</sequence>
<dbReference type="OrthoDB" id="195679at2759"/>
<feature type="non-terminal residue" evidence="7">
    <location>
        <position position="1"/>
    </location>
</feature>
<dbReference type="SUPFAM" id="SSF57903">
    <property type="entry name" value="FYVE/PHD zinc finger"/>
    <property type="match status" value="1"/>
</dbReference>
<feature type="compositionally biased region" description="Polar residues" evidence="4">
    <location>
        <begin position="251"/>
        <end position="269"/>
    </location>
</feature>
<feature type="non-terminal residue" evidence="7">
    <location>
        <position position="615"/>
    </location>
</feature>
<dbReference type="InterPro" id="IPR000008">
    <property type="entry name" value="C2_dom"/>
</dbReference>
<dbReference type="Pfam" id="PF00168">
    <property type="entry name" value="C2"/>
    <property type="match status" value="2"/>
</dbReference>
<dbReference type="Proteomes" id="UP000572057">
    <property type="component" value="Unassembled WGS sequence"/>
</dbReference>
<proteinExistence type="predicted"/>
<feature type="domain" description="C2" evidence="5">
    <location>
        <begin position="468"/>
        <end position="598"/>
    </location>
</feature>
<dbReference type="CDD" id="cd04020">
    <property type="entry name" value="C2B_SLP_1-2-3-4"/>
    <property type="match status" value="1"/>
</dbReference>
<dbReference type="EMBL" id="VXBM01000183">
    <property type="protein sequence ID" value="NXO36888.1"/>
    <property type="molecule type" value="Genomic_DNA"/>
</dbReference>
<accession>A0A7L1RQT0</accession>
<dbReference type="GO" id="GO:0005886">
    <property type="term" value="C:plasma membrane"/>
    <property type="evidence" value="ECO:0007669"/>
    <property type="project" value="TreeGrafter"/>
</dbReference>
<feature type="domain" description="C2" evidence="5">
    <location>
        <begin position="313"/>
        <end position="437"/>
    </location>
</feature>
<evidence type="ECO:0000256" key="1">
    <source>
        <dbReference type="ARBA" id="ARBA00004170"/>
    </source>
</evidence>
<feature type="region of interest" description="Disordered" evidence="4">
    <location>
        <begin position="251"/>
        <end position="277"/>
    </location>
</feature>
<dbReference type="Gene3D" id="2.60.40.150">
    <property type="entry name" value="C2 domain"/>
    <property type="match status" value="2"/>
</dbReference>
<dbReference type="PANTHER" id="PTHR45716">
    <property type="entry name" value="BITESIZE, ISOFORM I"/>
    <property type="match status" value="1"/>
</dbReference>
<evidence type="ECO:0000256" key="4">
    <source>
        <dbReference type="SAM" id="MobiDB-lite"/>
    </source>
</evidence>
<dbReference type="PROSITE" id="PS50916">
    <property type="entry name" value="RABBD"/>
    <property type="match status" value="1"/>
</dbReference>
<dbReference type="SUPFAM" id="SSF49562">
    <property type="entry name" value="C2 domain (Calcium/lipid-binding domain, CaLB)"/>
    <property type="match status" value="2"/>
</dbReference>
<dbReference type="InterPro" id="IPR041282">
    <property type="entry name" value="FYVE_2"/>
</dbReference>
<evidence type="ECO:0000259" key="5">
    <source>
        <dbReference type="PROSITE" id="PS50004"/>
    </source>
</evidence>
<evidence type="ECO:0000256" key="3">
    <source>
        <dbReference type="ARBA" id="ARBA00023136"/>
    </source>
</evidence>
<dbReference type="FunFam" id="3.30.40.10:FF:000018">
    <property type="entry name" value="Synaptotagmin-like 5, isoform CRA_a"/>
    <property type="match status" value="1"/>
</dbReference>
<keyword evidence="3" id="KW-0472">Membrane</keyword>
<dbReference type="GO" id="GO:0031267">
    <property type="term" value="F:small GTPase binding"/>
    <property type="evidence" value="ECO:0007669"/>
    <property type="project" value="InterPro"/>
</dbReference>
<evidence type="ECO:0000313" key="7">
    <source>
        <dbReference type="EMBL" id="NXO36888.1"/>
    </source>
</evidence>
<dbReference type="InterPro" id="IPR011011">
    <property type="entry name" value="Znf_FYVE_PHD"/>
</dbReference>
<dbReference type="InterPro" id="IPR043567">
    <property type="entry name" value="SYTL1-5_C2B"/>
</dbReference>
<gene>
    <name evidence="7" type="primary">Sytl3</name>
    <name evidence="7" type="ORF">LOCOCH_R09700</name>
</gene>
<dbReference type="InterPro" id="IPR010911">
    <property type="entry name" value="Rab_BD"/>
</dbReference>
<dbReference type="PROSITE" id="PS50004">
    <property type="entry name" value="C2"/>
    <property type="match status" value="2"/>
</dbReference>
<dbReference type="GO" id="GO:0006887">
    <property type="term" value="P:exocytosis"/>
    <property type="evidence" value="ECO:0007669"/>
    <property type="project" value="TreeGrafter"/>
</dbReference>